<dbReference type="CDD" id="cd07067">
    <property type="entry name" value="HP_PGM_like"/>
    <property type="match status" value="1"/>
</dbReference>
<dbReference type="Pfam" id="PF00300">
    <property type="entry name" value="His_Phos_1"/>
    <property type="match status" value="1"/>
</dbReference>
<accession>A0A3N4MVS2</accession>
<protein>
    <submittedName>
        <fullName evidence="4">Histidine phosphatase family protein</fullName>
    </submittedName>
</protein>
<evidence type="ECO:0000313" key="5">
    <source>
        <dbReference type="Proteomes" id="UP000272412"/>
    </source>
</evidence>
<keyword evidence="5" id="KW-1185">Reference proteome</keyword>
<dbReference type="SUPFAM" id="SSF53254">
    <property type="entry name" value="Phosphoglycerate mutase-like"/>
    <property type="match status" value="1"/>
</dbReference>
<evidence type="ECO:0000313" key="4">
    <source>
        <dbReference type="EMBL" id="RPD83289.1"/>
    </source>
</evidence>
<dbReference type="RefSeq" id="WP_096296037.1">
    <property type="nucleotide sequence ID" value="NZ_CP023429.1"/>
</dbReference>
<organism evidence="4 5">
    <name type="scientific">Neisseria weixii</name>
    <dbReference type="NCBI Taxonomy" id="1853276"/>
    <lineage>
        <taxon>Bacteria</taxon>
        <taxon>Pseudomonadati</taxon>
        <taxon>Pseudomonadota</taxon>
        <taxon>Betaproteobacteria</taxon>
        <taxon>Neisseriales</taxon>
        <taxon>Neisseriaceae</taxon>
        <taxon>Neisseria</taxon>
    </lineage>
</organism>
<dbReference type="KEGG" id="nwx:CGZ65_12460"/>
<dbReference type="PANTHER" id="PTHR46517">
    <property type="entry name" value="FRUCTOSE-2,6-BISPHOSPHATASE TIGAR"/>
    <property type="match status" value="1"/>
</dbReference>
<sequence>MALEVYLVRHGKTVFNKVGRLQGWSDSPLLAEGKEAARALGRALQGKVDFDAAFCSISPRAADTAKIILEAKGQADLPLSVIEEVREYCFGGFEGDLVQNVHGLIAQHRGFSSIETWFEAYRTGTHHMLAETVSELDPLGLAENEAQFMGRLKQGVDILCQKSPVHGKVLLVSHGMAITGILKLIDSQSTLYKSVENATVSRLWFESGRWKIESIGENLSI</sequence>
<evidence type="ECO:0000256" key="1">
    <source>
        <dbReference type="ARBA" id="ARBA00022801"/>
    </source>
</evidence>
<evidence type="ECO:0000256" key="3">
    <source>
        <dbReference type="PIRSR" id="PIRSR613078-2"/>
    </source>
</evidence>
<dbReference type="EMBL" id="RPFL01000062">
    <property type="protein sequence ID" value="RPD83289.1"/>
    <property type="molecule type" value="Genomic_DNA"/>
</dbReference>
<dbReference type="InterPro" id="IPR051695">
    <property type="entry name" value="Phosphoglycerate_Mutase"/>
</dbReference>
<keyword evidence="1" id="KW-0378">Hydrolase</keyword>
<proteinExistence type="predicted"/>
<gene>
    <name evidence="4" type="ORF">EGK74_12880</name>
</gene>
<feature type="active site" description="Proton donor/acceptor" evidence="2">
    <location>
        <position position="87"/>
    </location>
</feature>
<dbReference type="InterPro" id="IPR029033">
    <property type="entry name" value="His_PPase_superfam"/>
</dbReference>
<dbReference type="PANTHER" id="PTHR46517:SF1">
    <property type="entry name" value="FRUCTOSE-2,6-BISPHOSPHATASE TIGAR"/>
    <property type="match status" value="1"/>
</dbReference>
<dbReference type="GO" id="GO:0045820">
    <property type="term" value="P:negative regulation of glycolytic process"/>
    <property type="evidence" value="ECO:0007669"/>
    <property type="project" value="TreeGrafter"/>
</dbReference>
<dbReference type="Proteomes" id="UP000272412">
    <property type="component" value="Unassembled WGS sequence"/>
</dbReference>
<name>A0A3N4MVS2_9NEIS</name>
<dbReference type="Gene3D" id="3.40.50.1240">
    <property type="entry name" value="Phosphoglycerate mutase-like"/>
    <property type="match status" value="1"/>
</dbReference>
<feature type="binding site" evidence="3">
    <location>
        <begin position="9"/>
        <end position="16"/>
    </location>
    <ligand>
        <name>substrate</name>
    </ligand>
</feature>
<comment type="caution">
    <text evidence="4">The sequence shown here is derived from an EMBL/GenBank/DDBJ whole genome shotgun (WGS) entry which is preliminary data.</text>
</comment>
<dbReference type="GO" id="GO:0005829">
    <property type="term" value="C:cytosol"/>
    <property type="evidence" value="ECO:0007669"/>
    <property type="project" value="TreeGrafter"/>
</dbReference>
<feature type="active site" description="Tele-phosphohistidine intermediate" evidence="2">
    <location>
        <position position="10"/>
    </location>
</feature>
<dbReference type="InterPro" id="IPR013078">
    <property type="entry name" value="His_Pase_superF_clade-1"/>
</dbReference>
<dbReference type="OrthoDB" id="9783269at2"/>
<dbReference type="GO" id="GO:0043456">
    <property type="term" value="P:regulation of pentose-phosphate shunt"/>
    <property type="evidence" value="ECO:0007669"/>
    <property type="project" value="TreeGrafter"/>
</dbReference>
<dbReference type="SMART" id="SM00855">
    <property type="entry name" value="PGAM"/>
    <property type="match status" value="1"/>
</dbReference>
<dbReference type="GO" id="GO:0004331">
    <property type="term" value="F:fructose-2,6-bisphosphate 2-phosphatase activity"/>
    <property type="evidence" value="ECO:0007669"/>
    <property type="project" value="TreeGrafter"/>
</dbReference>
<feature type="binding site" evidence="3">
    <location>
        <position position="60"/>
    </location>
    <ligand>
        <name>substrate</name>
    </ligand>
</feature>
<dbReference type="AlphaFoldDB" id="A0A3N4MVS2"/>
<reference evidence="4 5" key="1">
    <citation type="submission" date="2018-11" db="EMBL/GenBank/DDBJ databases">
        <title>Neisseria weixii sp. nov. isolated from the rectal contents of plateau pika (Ochotona cruzoniae).</title>
        <authorList>
            <person name="Zhang G."/>
        </authorList>
    </citation>
    <scope>NUCLEOTIDE SEQUENCE [LARGE SCALE GENOMIC DNA]</scope>
    <source>
        <strain evidence="4 5">10009</strain>
    </source>
</reference>
<evidence type="ECO:0000256" key="2">
    <source>
        <dbReference type="PIRSR" id="PIRSR613078-1"/>
    </source>
</evidence>